<keyword evidence="2" id="KW-1185">Reference proteome</keyword>
<dbReference type="Proteomes" id="UP000030170">
    <property type="component" value="Unassembled WGS sequence"/>
</dbReference>
<name>A0A098TMQ5_9CYAN</name>
<reference evidence="1 2" key="1">
    <citation type="journal article" date="2014" name="Mol. Ecol.">
        <title>Evolution of Synechococcus.</title>
        <authorList>
            <person name="Dvorak P."/>
            <person name="Casamatta D."/>
            <person name="Hasler P."/>
            <person name="Poulickova A."/>
            <person name="Ondrej V."/>
            <person name="Sanges R."/>
        </authorList>
    </citation>
    <scope>NUCLEOTIDE SEQUENCE [LARGE SCALE GENOMIC DNA]</scope>
    <source>
        <strain evidence="1 2">CAUP A 1101</strain>
    </source>
</reference>
<protein>
    <submittedName>
        <fullName evidence="1">Uncharacterized protein</fullName>
    </submittedName>
</protein>
<comment type="caution">
    <text evidence="1">The sequence shown here is derived from an EMBL/GenBank/DDBJ whole genome shotgun (WGS) entry which is preliminary data.</text>
</comment>
<evidence type="ECO:0000313" key="1">
    <source>
        <dbReference type="EMBL" id="KGF73600.1"/>
    </source>
</evidence>
<accession>A0A098TMQ5</accession>
<evidence type="ECO:0000313" key="2">
    <source>
        <dbReference type="Proteomes" id="UP000030170"/>
    </source>
</evidence>
<proteinExistence type="predicted"/>
<dbReference type="EMBL" id="JJML01000006">
    <property type="protein sequence ID" value="KGF73600.1"/>
    <property type="molecule type" value="Genomic_DNA"/>
</dbReference>
<gene>
    <name evidence="1" type="ORF">DO97_16585</name>
</gene>
<dbReference type="AlphaFoldDB" id="A0A098TMQ5"/>
<organism evidence="1 2">
    <name type="scientific">Neosynechococcus sphagnicola sy1</name>
    <dbReference type="NCBI Taxonomy" id="1497020"/>
    <lineage>
        <taxon>Bacteria</taxon>
        <taxon>Bacillati</taxon>
        <taxon>Cyanobacteriota</taxon>
        <taxon>Cyanophyceae</taxon>
        <taxon>Neosynechococcales</taxon>
        <taxon>Neosynechococcaceae</taxon>
        <taxon>Neosynechococcus</taxon>
    </lineage>
</organism>
<sequence length="117" mass="13623">MIQFLEINVMDQEISLSNLEKVQQLKINPELSSIHAQVILNLMRQILQINANEPFDTIFQAFESGDYGYFRLAFRRDTGDSDEENSLWLEFVKVRHDSQFKPQLINVMDHLGVTPNP</sequence>
<dbReference type="STRING" id="1497020.DO97_16585"/>